<reference evidence="3 4" key="1">
    <citation type="submission" date="2015-11" db="EMBL/GenBank/DDBJ databases">
        <authorList>
            <person name="Lin W."/>
        </authorList>
    </citation>
    <scope>NUCLEOTIDE SEQUENCE [LARGE SCALE GENOMIC DNA]</scope>
    <source>
        <strain evidence="3 4">HCH-1</strain>
    </source>
</reference>
<dbReference type="EC" id="4.2.1.46" evidence="3"/>
<dbReference type="Gene3D" id="3.40.50.720">
    <property type="entry name" value="NAD(P)-binding Rossmann-like Domain"/>
    <property type="match status" value="1"/>
</dbReference>
<comment type="similarity">
    <text evidence="1">Belongs to the NAD(P)-dependent epimerase/dehydratase family.</text>
</comment>
<evidence type="ECO:0000313" key="3">
    <source>
        <dbReference type="EMBL" id="KWT92839.1"/>
    </source>
</evidence>
<dbReference type="PANTHER" id="PTHR43000">
    <property type="entry name" value="DTDP-D-GLUCOSE 4,6-DEHYDRATASE-RELATED"/>
    <property type="match status" value="1"/>
</dbReference>
<dbReference type="Pfam" id="PF01370">
    <property type="entry name" value="Epimerase"/>
    <property type="match status" value="1"/>
</dbReference>
<organism evidence="3 4">
    <name type="scientific">Candidatus Magnetominusculus xianensis</name>
    <dbReference type="NCBI Taxonomy" id="1748249"/>
    <lineage>
        <taxon>Bacteria</taxon>
        <taxon>Pseudomonadati</taxon>
        <taxon>Nitrospirota</taxon>
        <taxon>Nitrospiria</taxon>
        <taxon>Nitrospirales</taxon>
        <taxon>Nitrospiraceae</taxon>
        <taxon>Candidatus Magnetominusculus</taxon>
    </lineage>
</organism>
<keyword evidence="4" id="KW-1185">Reference proteome</keyword>
<comment type="caution">
    <text evidence="3">The sequence shown here is derived from an EMBL/GenBank/DDBJ whole genome shotgun (WGS) entry which is preliminary data.</text>
</comment>
<dbReference type="SUPFAM" id="SSF51735">
    <property type="entry name" value="NAD(P)-binding Rossmann-fold domains"/>
    <property type="match status" value="1"/>
</dbReference>
<feature type="domain" description="NAD-dependent epimerase/dehydratase" evidence="2">
    <location>
        <begin position="7"/>
        <end position="213"/>
    </location>
</feature>
<accession>A0ABR5SIQ7</accession>
<dbReference type="GO" id="GO:0008460">
    <property type="term" value="F:dTDP-glucose 4,6-dehydratase activity"/>
    <property type="evidence" value="ECO:0007669"/>
    <property type="project" value="UniProtKB-EC"/>
</dbReference>
<sequence length="302" mass="34236">MLKTGKVVVFGGAGFLGSHVADCLDAEGFEVFVYDIRQSQYLTGRQKMIIGDILDENAVESVVKGCDYVYNFAGIADIDEASKKPLDGVRYNILGNAIILEACRKANVKRFVFASSLYVYSKAGSIYRSTKQACELLIENYKELFGLPYTILRFGSLYGPRADNRNIIFTMLTQALKEGKITRYGDGEELREYIHIHDAARGAVEILDEDFTNQHIIITGYQKMRIKDLLFMIREMFENKIEIEFLPADTDLHYEITPYTFAPKIGRRLTSRTYVDLGQGILETIHDLYNALPLQSSLTEKV</sequence>
<proteinExistence type="inferred from homology"/>
<dbReference type="InterPro" id="IPR001509">
    <property type="entry name" value="Epimerase_deHydtase"/>
</dbReference>
<evidence type="ECO:0000313" key="4">
    <source>
        <dbReference type="Proteomes" id="UP000060487"/>
    </source>
</evidence>
<dbReference type="EMBL" id="LNQR01000019">
    <property type="protein sequence ID" value="KWT92839.1"/>
    <property type="molecule type" value="Genomic_DNA"/>
</dbReference>
<name>A0ABR5SIQ7_9BACT</name>
<dbReference type="RefSeq" id="WP_085050952.1">
    <property type="nucleotide sequence ID" value="NZ_LNQR01000019.1"/>
</dbReference>
<dbReference type="Proteomes" id="UP000060487">
    <property type="component" value="Unassembled WGS sequence"/>
</dbReference>
<evidence type="ECO:0000256" key="1">
    <source>
        <dbReference type="ARBA" id="ARBA00007637"/>
    </source>
</evidence>
<gene>
    <name evidence="3" type="ORF">ASN18_0425</name>
</gene>
<keyword evidence="3" id="KW-0456">Lyase</keyword>
<evidence type="ECO:0000259" key="2">
    <source>
        <dbReference type="Pfam" id="PF01370"/>
    </source>
</evidence>
<protein>
    <submittedName>
        <fullName evidence="3">NAD-dependent epimerase</fullName>
        <ecNumber evidence="3">4.2.1.46</ecNumber>
    </submittedName>
</protein>
<dbReference type="InterPro" id="IPR036291">
    <property type="entry name" value="NAD(P)-bd_dom_sf"/>
</dbReference>